<comment type="caution">
    <text evidence="6">The sequence shown here is derived from an EMBL/GenBank/DDBJ whole genome shotgun (WGS) entry which is preliminary data.</text>
</comment>
<protein>
    <recommendedName>
        <fullName evidence="8">Magnesium transporter NIPA-domain-containing protein</fullName>
    </recommendedName>
</protein>
<organism evidence="6 7">
    <name type="scientific">Syncephalastrum racemosum</name>
    <name type="common">Filamentous fungus</name>
    <dbReference type="NCBI Taxonomy" id="13706"/>
    <lineage>
        <taxon>Eukaryota</taxon>
        <taxon>Fungi</taxon>
        <taxon>Fungi incertae sedis</taxon>
        <taxon>Mucoromycota</taxon>
        <taxon>Mucoromycotina</taxon>
        <taxon>Mucoromycetes</taxon>
        <taxon>Mucorales</taxon>
        <taxon>Syncephalastraceae</taxon>
        <taxon>Syncephalastrum</taxon>
    </lineage>
</organism>
<dbReference type="InterPro" id="IPR008521">
    <property type="entry name" value="Mg_trans_NIPA"/>
</dbReference>
<feature type="transmembrane region" description="Helical" evidence="5">
    <location>
        <begin position="173"/>
        <end position="192"/>
    </location>
</feature>
<evidence type="ECO:0000256" key="4">
    <source>
        <dbReference type="ARBA" id="ARBA00023136"/>
    </source>
</evidence>
<comment type="subcellular location">
    <subcellularLocation>
        <location evidence="1">Membrane</location>
        <topology evidence="1">Multi-pass membrane protein</topology>
    </subcellularLocation>
</comment>
<feature type="transmembrane region" description="Helical" evidence="5">
    <location>
        <begin position="273"/>
        <end position="295"/>
    </location>
</feature>
<dbReference type="PANTHER" id="PTHR12570:SF86">
    <property type="entry name" value="ADR321CP"/>
    <property type="match status" value="1"/>
</dbReference>
<dbReference type="Pfam" id="PF05653">
    <property type="entry name" value="Mg_trans_NIPA"/>
    <property type="match status" value="2"/>
</dbReference>
<dbReference type="InParanoid" id="A0A1X2HWT8"/>
<keyword evidence="2 5" id="KW-0812">Transmembrane</keyword>
<evidence type="ECO:0000313" key="7">
    <source>
        <dbReference type="Proteomes" id="UP000242180"/>
    </source>
</evidence>
<proteinExistence type="predicted"/>
<evidence type="ECO:0000313" key="6">
    <source>
        <dbReference type="EMBL" id="ORZ03971.1"/>
    </source>
</evidence>
<feature type="transmembrane region" description="Helical" evidence="5">
    <location>
        <begin position="55"/>
        <end position="76"/>
    </location>
</feature>
<evidence type="ECO:0000256" key="2">
    <source>
        <dbReference type="ARBA" id="ARBA00022692"/>
    </source>
</evidence>
<dbReference type="EMBL" id="MCGN01000001">
    <property type="protein sequence ID" value="ORZ03971.1"/>
    <property type="molecule type" value="Genomic_DNA"/>
</dbReference>
<dbReference type="OrthoDB" id="2504919at2759"/>
<keyword evidence="7" id="KW-1185">Reference proteome</keyword>
<dbReference type="Proteomes" id="UP000242180">
    <property type="component" value="Unassembled WGS sequence"/>
</dbReference>
<feature type="transmembrane region" description="Helical" evidence="5">
    <location>
        <begin position="212"/>
        <end position="234"/>
    </location>
</feature>
<feature type="transmembrane region" description="Helical" evidence="5">
    <location>
        <begin position="88"/>
        <end position="108"/>
    </location>
</feature>
<dbReference type="Gene3D" id="1.10.3730.20">
    <property type="match status" value="1"/>
</dbReference>
<keyword evidence="4 5" id="KW-0472">Membrane</keyword>
<gene>
    <name evidence="6" type="ORF">BCR43DRAFT_529252</name>
</gene>
<dbReference type="GO" id="GO:0016020">
    <property type="term" value="C:membrane"/>
    <property type="evidence" value="ECO:0007669"/>
    <property type="project" value="UniProtKB-SubCell"/>
</dbReference>
<dbReference type="SUPFAM" id="SSF103481">
    <property type="entry name" value="Multidrug resistance efflux transporter EmrE"/>
    <property type="match status" value="1"/>
</dbReference>
<name>A0A1X2HWT8_SYNRA</name>
<feature type="transmembrane region" description="Helical" evidence="5">
    <location>
        <begin position="246"/>
        <end position="267"/>
    </location>
</feature>
<dbReference type="PANTHER" id="PTHR12570">
    <property type="match status" value="1"/>
</dbReference>
<feature type="transmembrane region" description="Helical" evidence="5">
    <location>
        <begin position="128"/>
        <end position="152"/>
    </location>
</feature>
<evidence type="ECO:0008006" key="8">
    <source>
        <dbReference type="Google" id="ProtNLM"/>
    </source>
</evidence>
<keyword evidence="3 5" id="KW-1133">Transmembrane helix</keyword>
<dbReference type="AlphaFoldDB" id="A0A1X2HWT8"/>
<evidence type="ECO:0000256" key="1">
    <source>
        <dbReference type="ARBA" id="ARBA00004141"/>
    </source>
</evidence>
<sequence length="323" mass="36205">MTQAFGISLQRRSHLLRQELQDAVELPLYKRPMWLSGFLIYTLSNIIASTCTIGYLPIVILAPVGAIGLVFNAIFAKLVLGDPFTMRTILGTTLIVVGAVLVAGFAVVPEPNHDLQDLIQLYKRPAFIVYFTLVETLICVGLFLTHWIQYGLDRPDARPAAFAHLYRKPDLKAWLGISYGVFGANISSQAMLFAKSGLELLILTVFHHENQFIYPLTWILVLALVFSAVLQLYYLNRGVQLCDTIILVPLNFCSFNVSCLFNGLVYYDQWERLVWWQMIAVLLGIAVLIGGVLVISWQPGTFGGDTPTLTSYPPIHSHTYQHE</sequence>
<reference evidence="6 7" key="1">
    <citation type="submission" date="2016-07" db="EMBL/GenBank/DDBJ databases">
        <title>Pervasive Adenine N6-methylation of Active Genes in Fungi.</title>
        <authorList>
            <consortium name="DOE Joint Genome Institute"/>
            <person name="Mondo S.J."/>
            <person name="Dannebaum R.O."/>
            <person name="Kuo R.C."/>
            <person name="Labutti K."/>
            <person name="Haridas S."/>
            <person name="Kuo A."/>
            <person name="Salamov A."/>
            <person name="Ahrendt S.R."/>
            <person name="Lipzen A."/>
            <person name="Sullivan W."/>
            <person name="Andreopoulos W.B."/>
            <person name="Clum A."/>
            <person name="Lindquist E."/>
            <person name="Daum C."/>
            <person name="Ramamoorthy G.K."/>
            <person name="Gryganskyi A."/>
            <person name="Culley D."/>
            <person name="Magnuson J.K."/>
            <person name="James T.Y."/>
            <person name="O'Malley M.A."/>
            <person name="Stajich J.E."/>
            <person name="Spatafora J.W."/>
            <person name="Visel A."/>
            <person name="Grigoriev I.V."/>
        </authorList>
    </citation>
    <scope>NUCLEOTIDE SEQUENCE [LARGE SCALE GENOMIC DNA]</scope>
    <source>
        <strain evidence="6 7">NRRL 2496</strain>
    </source>
</reference>
<evidence type="ECO:0000256" key="5">
    <source>
        <dbReference type="SAM" id="Phobius"/>
    </source>
</evidence>
<dbReference type="GO" id="GO:0015095">
    <property type="term" value="F:magnesium ion transmembrane transporter activity"/>
    <property type="evidence" value="ECO:0007669"/>
    <property type="project" value="InterPro"/>
</dbReference>
<dbReference type="InterPro" id="IPR037185">
    <property type="entry name" value="EmrE-like"/>
</dbReference>
<dbReference type="OMA" id="NRGVQLC"/>
<evidence type="ECO:0000256" key="3">
    <source>
        <dbReference type="ARBA" id="ARBA00022989"/>
    </source>
</evidence>
<accession>A0A1X2HWT8</accession>